<protein>
    <recommendedName>
        <fullName evidence="3">UDP-N-acetylglucosamine 2-epimerase (non-hydrolyzing)</fullName>
        <ecNumber evidence="3">5.1.3.14</ecNumber>
    </recommendedName>
</protein>
<comment type="similarity">
    <text evidence="2">Belongs to the UDP-N-acetylglucosamine 2-epimerase family.</text>
</comment>
<dbReference type="PhylomeDB" id="A0A0D2UHU3"/>
<evidence type="ECO:0000313" key="7">
    <source>
        <dbReference type="Proteomes" id="UP000008743"/>
    </source>
</evidence>
<keyword evidence="7" id="KW-1185">Reference proteome</keyword>
<dbReference type="RefSeq" id="XP_004346959.1">
    <property type="nucleotide sequence ID" value="XM_004346909.1"/>
</dbReference>
<dbReference type="OrthoDB" id="10265086at2759"/>
<evidence type="ECO:0000259" key="5">
    <source>
        <dbReference type="Pfam" id="PF02350"/>
    </source>
</evidence>
<dbReference type="SUPFAM" id="SSF53756">
    <property type="entry name" value="UDP-Glycosyltransferase/glycogen phosphorylase"/>
    <property type="match status" value="1"/>
</dbReference>
<dbReference type="eggNOG" id="ENOG502TE0R">
    <property type="taxonomic scope" value="Eukaryota"/>
</dbReference>
<evidence type="ECO:0000256" key="4">
    <source>
        <dbReference type="SAM" id="MobiDB-lite"/>
    </source>
</evidence>
<dbReference type="GO" id="GO:0008761">
    <property type="term" value="F:UDP-N-acetylglucosamine 2-epimerase activity"/>
    <property type="evidence" value="ECO:0007669"/>
    <property type="project" value="UniProtKB-EC"/>
</dbReference>
<feature type="region of interest" description="Disordered" evidence="4">
    <location>
        <begin position="1"/>
        <end position="23"/>
    </location>
</feature>
<dbReference type="AlphaFoldDB" id="A0A0D2UHU3"/>
<proteinExistence type="inferred from homology"/>
<dbReference type="PANTHER" id="PTHR43174:SF2">
    <property type="entry name" value="UDP-N-ACETYLGLUCOSAMINE 2-EPIMERASE"/>
    <property type="match status" value="1"/>
</dbReference>
<sequence length="433" mass="47276">MQANVLTPADSSSTTPLSASPVPSGGASLVGVAARIAVRPTATRVLSIFGTRPEVIKFYPVLKEMDRRSESLLSITCVTGQHRQMIDPLLSLFDIATDIDLNLMTQGQTLSNLSARLFTALAPVFEAVRPHLVLVQGDTTTAMIAAMCAFYYRVPVGHIEAGLRTNDRYNPFPEEVNRRIVSVVGNLHFAPTNYAAEALRAERIDMQTVFVTGNPVIDAILLIREKAPSAAARQLLDRVEAVDAATNATLPAGQKARHILLTAHRRENHGEGIAAICRAVKRIIAQHKDVNVWYPVHLNPAVCVPVRQELGKVERVHLLDPLEYDVFVHFLDRMYMVMTDSGGIQEEVTALAKPTIVLRETTERPEGVDAGVTKLVGIHEDTIVKEANVLLTDEQTFAKMSCKCFPFGDGTAAKQIVDIMLMSVSEVKLSIGA</sequence>
<name>A0A0D2UHU3_CAPO3</name>
<dbReference type="Gene3D" id="3.40.50.2000">
    <property type="entry name" value="Glycogen Phosphorylase B"/>
    <property type="match status" value="2"/>
</dbReference>
<reference evidence="7" key="1">
    <citation type="submission" date="2011-02" db="EMBL/GenBank/DDBJ databases">
        <title>The Genome Sequence of Capsaspora owczarzaki ATCC 30864.</title>
        <authorList>
            <person name="Russ C."/>
            <person name="Cuomo C."/>
            <person name="Burger G."/>
            <person name="Gray M.W."/>
            <person name="Holland P.W.H."/>
            <person name="King N."/>
            <person name="Lang F.B.F."/>
            <person name="Roger A.J."/>
            <person name="Ruiz-Trillo I."/>
            <person name="Young S.K."/>
            <person name="Zeng Q."/>
            <person name="Gargeya S."/>
            <person name="Alvarado L."/>
            <person name="Berlin A."/>
            <person name="Chapman S.B."/>
            <person name="Chen Z."/>
            <person name="Freedman E."/>
            <person name="Gellesch M."/>
            <person name="Goldberg J."/>
            <person name="Griggs A."/>
            <person name="Gujja S."/>
            <person name="Heilman E."/>
            <person name="Heiman D."/>
            <person name="Howarth C."/>
            <person name="Mehta T."/>
            <person name="Neiman D."/>
            <person name="Pearson M."/>
            <person name="Roberts A."/>
            <person name="Saif S."/>
            <person name="Shea T."/>
            <person name="Shenoy N."/>
            <person name="Sisk P."/>
            <person name="Stolte C."/>
            <person name="Sykes S."/>
            <person name="White J."/>
            <person name="Yandava C."/>
            <person name="Haas B."/>
            <person name="Nusbaum C."/>
            <person name="Birren B."/>
        </authorList>
    </citation>
    <scope>NUCLEOTIDE SEQUENCE</scope>
    <source>
        <strain evidence="7">ATCC 30864</strain>
    </source>
</reference>
<dbReference type="InterPro" id="IPR003331">
    <property type="entry name" value="UDP_GlcNAc_Epimerase_2_dom"/>
</dbReference>
<feature type="domain" description="UDP-N-acetylglucosamine 2-epimerase" evidence="5">
    <location>
        <begin position="69"/>
        <end position="420"/>
    </location>
</feature>
<dbReference type="NCBIfam" id="TIGR00236">
    <property type="entry name" value="wecB"/>
    <property type="match status" value="1"/>
</dbReference>
<evidence type="ECO:0000256" key="3">
    <source>
        <dbReference type="ARBA" id="ARBA00038858"/>
    </source>
</evidence>
<dbReference type="InterPro" id="IPR029767">
    <property type="entry name" value="WecB-like"/>
</dbReference>
<organism evidence="6 7">
    <name type="scientific">Capsaspora owczarzaki (strain ATCC 30864)</name>
    <dbReference type="NCBI Taxonomy" id="595528"/>
    <lineage>
        <taxon>Eukaryota</taxon>
        <taxon>Filasterea</taxon>
        <taxon>Capsaspora</taxon>
    </lineage>
</organism>
<dbReference type="Pfam" id="PF02350">
    <property type="entry name" value="Epimerase_2"/>
    <property type="match status" value="1"/>
</dbReference>
<dbReference type="Proteomes" id="UP000008743">
    <property type="component" value="Unassembled WGS sequence"/>
</dbReference>
<accession>A0A0D2UHU3</accession>
<gene>
    <name evidence="6" type="ORF">CAOG_005274</name>
</gene>
<dbReference type="EMBL" id="KE346367">
    <property type="protein sequence ID" value="KJE94661.1"/>
    <property type="molecule type" value="Genomic_DNA"/>
</dbReference>
<evidence type="ECO:0000256" key="1">
    <source>
        <dbReference type="ARBA" id="ARBA00023235"/>
    </source>
</evidence>
<keyword evidence="1" id="KW-0413">Isomerase</keyword>
<evidence type="ECO:0000313" key="6">
    <source>
        <dbReference type="EMBL" id="KJE94661.1"/>
    </source>
</evidence>
<dbReference type="InParanoid" id="A0A0D2UHU3"/>
<dbReference type="EC" id="5.1.3.14" evidence="3"/>
<dbReference type="CDD" id="cd03786">
    <property type="entry name" value="GTB_UDP-GlcNAc_2-Epimerase"/>
    <property type="match status" value="1"/>
</dbReference>
<feature type="compositionally biased region" description="Polar residues" evidence="4">
    <location>
        <begin position="1"/>
        <end position="18"/>
    </location>
</feature>
<evidence type="ECO:0000256" key="2">
    <source>
        <dbReference type="ARBA" id="ARBA00038209"/>
    </source>
</evidence>
<dbReference type="PANTHER" id="PTHR43174">
    <property type="entry name" value="UDP-N-ACETYLGLUCOSAMINE 2-EPIMERASE"/>
    <property type="match status" value="1"/>
</dbReference>